<proteinExistence type="predicted"/>
<keyword evidence="1" id="KW-1133">Transmembrane helix</keyword>
<dbReference type="EMBL" id="BTRK01000004">
    <property type="protein sequence ID" value="GMR45245.1"/>
    <property type="molecule type" value="Genomic_DNA"/>
</dbReference>
<feature type="transmembrane region" description="Helical" evidence="1">
    <location>
        <begin position="132"/>
        <end position="153"/>
    </location>
</feature>
<keyword evidence="1" id="KW-0812">Transmembrane</keyword>
<keyword evidence="3" id="KW-1185">Reference proteome</keyword>
<feature type="transmembrane region" description="Helical" evidence="1">
    <location>
        <begin position="77"/>
        <end position="94"/>
    </location>
</feature>
<sequence length="189" mass="21635">MRGFPQARYFDNNSEKYYNGRACCRLHVEKASRLLGCLYLVISVSGDLMFGQLLSLALSILLIPLLLLGVFKRARTFLLVSLGVAAIGIAWYVNCLCRDIWFILKVITIPPNAVPDLEEEGIPKTVFEIVRLLINIALGTYLLHVLHCFWRYLSESEQHQRSFRIDEAKLDEMVKQMREKEAKSKAEAN</sequence>
<organism evidence="2 3">
    <name type="scientific">Pristionchus mayeri</name>
    <dbReference type="NCBI Taxonomy" id="1317129"/>
    <lineage>
        <taxon>Eukaryota</taxon>
        <taxon>Metazoa</taxon>
        <taxon>Ecdysozoa</taxon>
        <taxon>Nematoda</taxon>
        <taxon>Chromadorea</taxon>
        <taxon>Rhabditida</taxon>
        <taxon>Rhabditina</taxon>
        <taxon>Diplogasteromorpha</taxon>
        <taxon>Diplogasteroidea</taxon>
        <taxon>Neodiplogasteridae</taxon>
        <taxon>Pristionchus</taxon>
    </lineage>
</organism>
<accession>A0AAN5CIW1</accession>
<protein>
    <submittedName>
        <fullName evidence="2">Uncharacterized protein</fullName>
    </submittedName>
</protein>
<comment type="caution">
    <text evidence="2">The sequence shown here is derived from an EMBL/GenBank/DDBJ whole genome shotgun (WGS) entry which is preliminary data.</text>
</comment>
<dbReference type="Proteomes" id="UP001328107">
    <property type="component" value="Unassembled WGS sequence"/>
</dbReference>
<reference evidence="3" key="1">
    <citation type="submission" date="2022-10" db="EMBL/GenBank/DDBJ databases">
        <title>Genome assembly of Pristionchus species.</title>
        <authorList>
            <person name="Yoshida K."/>
            <person name="Sommer R.J."/>
        </authorList>
    </citation>
    <scope>NUCLEOTIDE SEQUENCE [LARGE SCALE GENOMIC DNA]</scope>
    <source>
        <strain evidence="3">RS5460</strain>
    </source>
</reference>
<feature type="transmembrane region" description="Helical" evidence="1">
    <location>
        <begin position="49"/>
        <end position="70"/>
    </location>
</feature>
<dbReference type="AlphaFoldDB" id="A0AAN5CIW1"/>
<name>A0AAN5CIW1_9BILA</name>
<gene>
    <name evidence="2" type="ORF">PMAYCL1PPCAC_15440</name>
</gene>
<evidence type="ECO:0000313" key="2">
    <source>
        <dbReference type="EMBL" id="GMR45245.1"/>
    </source>
</evidence>
<keyword evidence="1" id="KW-0472">Membrane</keyword>
<evidence type="ECO:0000313" key="3">
    <source>
        <dbReference type="Proteomes" id="UP001328107"/>
    </source>
</evidence>
<evidence type="ECO:0000256" key="1">
    <source>
        <dbReference type="SAM" id="Phobius"/>
    </source>
</evidence>